<evidence type="ECO:0000256" key="3">
    <source>
        <dbReference type="ARBA" id="ARBA00022679"/>
    </source>
</evidence>
<dbReference type="Pfam" id="PF03254">
    <property type="entry name" value="XG_FTase"/>
    <property type="match status" value="1"/>
</dbReference>
<keyword evidence="4" id="KW-0325">Glycoprotein</keyword>
<dbReference type="STRING" id="289078.A0A2X0KCC4"/>
<comment type="similarity">
    <text evidence="1">Belongs to the glycosyltransferase 37 family.</text>
</comment>
<organism evidence="7 8">
    <name type="scientific">Microbotryum saponariae</name>
    <dbReference type="NCBI Taxonomy" id="289078"/>
    <lineage>
        <taxon>Eukaryota</taxon>
        <taxon>Fungi</taxon>
        <taxon>Dikarya</taxon>
        <taxon>Basidiomycota</taxon>
        <taxon>Pucciniomycotina</taxon>
        <taxon>Microbotryomycetes</taxon>
        <taxon>Microbotryales</taxon>
        <taxon>Microbotryaceae</taxon>
        <taxon>Microbotryum</taxon>
    </lineage>
</organism>
<evidence type="ECO:0000256" key="6">
    <source>
        <dbReference type="SAM" id="MobiDB-lite"/>
    </source>
</evidence>
<dbReference type="Proteomes" id="UP000249723">
    <property type="component" value="Unassembled WGS sequence"/>
</dbReference>
<keyword evidence="3" id="KW-0808">Transferase</keyword>
<feature type="compositionally biased region" description="Pro residues" evidence="6">
    <location>
        <begin position="46"/>
        <end position="60"/>
    </location>
</feature>
<dbReference type="GO" id="GO:0042546">
    <property type="term" value="P:cell wall biogenesis"/>
    <property type="evidence" value="ECO:0007669"/>
    <property type="project" value="InterPro"/>
</dbReference>
<evidence type="ECO:0000256" key="5">
    <source>
        <dbReference type="ARBA" id="ARBA00023316"/>
    </source>
</evidence>
<dbReference type="GO" id="GO:0016020">
    <property type="term" value="C:membrane"/>
    <property type="evidence" value="ECO:0007669"/>
    <property type="project" value="InterPro"/>
</dbReference>
<keyword evidence="8" id="KW-1185">Reference proteome</keyword>
<gene>
    <name evidence="7" type="ORF">BZ3500_MVSOF-1268-A1-R1_CHR1-3G01708</name>
</gene>
<dbReference type="InterPro" id="IPR004938">
    <property type="entry name" value="XG_FTase"/>
</dbReference>
<keyword evidence="2" id="KW-0328">Glycosyltransferase</keyword>
<feature type="region of interest" description="Disordered" evidence="6">
    <location>
        <begin position="121"/>
        <end position="141"/>
    </location>
</feature>
<feature type="compositionally biased region" description="Polar residues" evidence="6">
    <location>
        <begin position="221"/>
        <end position="239"/>
    </location>
</feature>
<evidence type="ECO:0000313" key="8">
    <source>
        <dbReference type="Proteomes" id="UP000249723"/>
    </source>
</evidence>
<feature type="region of interest" description="Disordered" evidence="6">
    <location>
        <begin position="1"/>
        <end position="88"/>
    </location>
</feature>
<proteinExistence type="inferred from homology"/>
<accession>A0A2X0KCC4</accession>
<reference evidence="8" key="1">
    <citation type="submission" date="2016-10" db="EMBL/GenBank/DDBJ databases">
        <authorList>
            <person name="Jeantristanb JTB J.-T."/>
            <person name="Ricardo R."/>
        </authorList>
    </citation>
    <scope>NUCLEOTIDE SEQUENCE [LARGE SCALE GENOMIC DNA]</scope>
</reference>
<feature type="compositionally biased region" description="Low complexity" evidence="6">
    <location>
        <begin position="196"/>
        <end position="205"/>
    </location>
</feature>
<protein>
    <submittedName>
        <fullName evidence="7">BZ3500_MvSof-1268-A1-R1_Chr1-3g01708 protein</fullName>
    </submittedName>
</protein>
<feature type="compositionally biased region" description="Low complexity" evidence="6">
    <location>
        <begin position="32"/>
        <end position="45"/>
    </location>
</feature>
<sequence>MSGIHLIPVPEQRRRPSLSPGGGDHLLDVGPSSSMSSSSLHQGSRSPPPSPSPSLAPSPIIPQTSFGAPCSSEHGRHRSSLDGFTSPNIAAPAKRLSKMIFADPIPEDHHADLRYGETHWSGLPSPSPSRTSFLDPSSAAAGPSEVAAFGLGVSTLAPPPIDPNTYSNMIPDLSSRTESVIEFNVEPPAKEYASKAVSGAAASSDGESEFSHHQSLEDTPLESTLPRTTYVPRSTQRAPSLTTRVTDALIGWISSPSSSPSGSLSSGSDISYDSPISTAASTPPRFRYHVFPISPSLLRPHPRHIHGATSLVTKSTRSSKKWMLLVCAALSVLLFYHRTTLSQELEHFESLSRTELQAATAVPKSRPSRLGPLKSRLRKAAHDRFRKAPSYRTSASQLSASDEKRIEAGEYDRILALNQPPRRRIFGPDDSGLNANIGDTKRGRLPTVADLRRQFNTDKQAYMAQRKGWHEFEWRAPHVDASLRRSEATLTDDEFELKRWIRRLHRGITATSVGLARNASQEPLPLESVEYVPELGAMPYLSRASGSIKKWESLEFQAMSPGDGGFSGGVEARLERSLSLTLDGASFGQILNGDREPRFVSYHCETGMNCGGAADRILGLTSTFLFGLVTNRAFLAEWQSPIPLEVIFDSPRIDWSHSSFNVDSHPVLGDLDLASRAKELDIVNFDRLAMDTTFRSTVWNWQEDRHSKTLKPGFEQRDLALQSPWVKMYTNRGMISRSFHYPTLQPRLQQLGLHPLTAFSCISNYLFKPKPAALDLITSYTSLMELPTVFSVGIQIRTGDESMRNPEHDQSNTVARHSDYFRCARELATTYSLPTQRILYYLVTDSAHLKTDAKRVLGEALVLTDMKPHRDHLASSHHAVDGVMGAVVENWILGKTDMRVTTQDSAFVRGKLAAFASGNNHSTVTLLPRNHPGRKIKAKKGGRGNLDCTKAGALVGFDELSSTGSLG</sequence>
<dbReference type="AlphaFoldDB" id="A0A2X0KCC4"/>
<dbReference type="GO" id="GO:0071555">
    <property type="term" value="P:cell wall organization"/>
    <property type="evidence" value="ECO:0007669"/>
    <property type="project" value="UniProtKB-KW"/>
</dbReference>
<evidence type="ECO:0000313" key="7">
    <source>
        <dbReference type="EMBL" id="SCZ89987.1"/>
    </source>
</evidence>
<dbReference type="EMBL" id="FMWP01000014">
    <property type="protein sequence ID" value="SCZ89987.1"/>
    <property type="molecule type" value="Genomic_DNA"/>
</dbReference>
<evidence type="ECO:0000256" key="2">
    <source>
        <dbReference type="ARBA" id="ARBA00022676"/>
    </source>
</evidence>
<evidence type="ECO:0000256" key="1">
    <source>
        <dbReference type="ARBA" id="ARBA00010481"/>
    </source>
</evidence>
<dbReference type="Gene3D" id="3.40.50.11350">
    <property type="match status" value="1"/>
</dbReference>
<name>A0A2X0KCC4_9BASI</name>
<dbReference type="GO" id="GO:0008107">
    <property type="term" value="F:galactoside 2-alpha-L-fucosyltransferase activity"/>
    <property type="evidence" value="ECO:0007669"/>
    <property type="project" value="InterPro"/>
</dbReference>
<feature type="region of interest" description="Disordered" evidence="6">
    <location>
        <begin position="196"/>
        <end position="239"/>
    </location>
</feature>
<evidence type="ECO:0000256" key="4">
    <source>
        <dbReference type="ARBA" id="ARBA00023180"/>
    </source>
</evidence>
<keyword evidence="5" id="KW-0961">Cell wall biogenesis/degradation</keyword>